<dbReference type="Proteomes" id="UP000887159">
    <property type="component" value="Unassembled WGS sequence"/>
</dbReference>
<evidence type="ECO:0000256" key="1">
    <source>
        <dbReference type="SAM" id="MobiDB-lite"/>
    </source>
</evidence>
<name>A0A8X6SG94_TRICX</name>
<evidence type="ECO:0000313" key="2">
    <source>
        <dbReference type="EMBL" id="GFY11656.1"/>
    </source>
</evidence>
<feature type="region of interest" description="Disordered" evidence="1">
    <location>
        <begin position="100"/>
        <end position="133"/>
    </location>
</feature>
<proteinExistence type="predicted"/>
<protein>
    <submittedName>
        <fullName evidence="2">Uncharacterized protein</fullName>
    </submittedName>
</protein>
<reference evidence="2" key="1">
    <citation type="submission" date="2020-08" db="EMBL/GenBank/DDBJ databases">
        <title>Multicomponent nature underlies the extraordinary mechanical properties of spider dragline silk.</title>
        <authorList>
            <person name="Kono N."/>
            <person name="Nakamura H."/>
            <person name="Mori M."/>
            <person name="Yoshida Y."/>
            <person name="Ohtoshi R."/>
            <person name="Malay A.D."/>
            <person name="Moran D.A.P."/>
            <person name="Tomita M."/>
            <person name="Numata K."/>
            <person name="Arakawa K."/>
        </authorList>
    </citation>
    <scope>NUCLEOTIDE SEQUENCE</scope>
</reference>
<accession>A0A8X6SG94</accession>
<dbReference type="EMBL" id="BMAU01021306">
    <property type="protein sequence ID" value="GFY11656.1"/>
    <property type="molecule type" value="Genomic_DNA"/>
</dbReference>
<comment type="caution">
    <text evidence="2">The sequence shown here is derived from an EMBL/GenBank/DDBJ whole genome shotgun (WGS) entry which is preliminary data.</text>
</comment>
<keyword evidence="3" id="KW-1185">Reference proteome</keyword>
<gene>
    <name evidence="2" type="ORF">TNCV_4231251</name>
</gene>
<dbReference type="AlphaFoldDB" id="A0A8X6SG94"/>
<organism evidence="2 3">
    <name type="scientific">Trichonephila clavipes</name>
    <name type="common">Golden silk orbweaver</name>
    <name type="synonym">Nephila clavipes</name>
    <dbReference type="NCBI Taxonomy" id="2585209"/>
    <lineage>
        <taxon>Eukaryota</taxon>
        <taxon>Metazoa</taxon>
        <taxon>Ecdysozoa</taxon>
        <taxon>Arthropoda</taxon>
        <taxon>Chelicerata</taxon>
        <taxon>Arachnida</taxon>
        <taxon>Araneae</taxon>
        <taxon>Araneomorphae</taxon>
        <taxon>Entelegynae</taxon>
        <taxon>Araneoidea</taxon>
        <taxon>Nephilidae</taxon>
        <taxon>Trichonephila</taxon>
    </lineage>
</organism>
<evidence type="ECO:0000313" key="3">
    <source>
        <dbReference type="Proteomes" id="UP000887159"/>
    </source>
</evidence>
<sequence>MYAGQGYGQEHMLLTLYAVLFPLQMSSLQNELFKIWHYPALIDRDLQWLQRKVPFECPFLATPKHIDMVSGRIIVTLLRRSATTLLCCYLRTKSLLMRKPHDEMESSSKASTARLEHGQTSPVRKGAQKLDCR</sequence>